<evidence type="ECO:0000256" key="16">
    <source>
        <dbReference type="PIRSR" id="PIRSR037090-50"/>
    </source>
</evidence>
<dbReference type="InterPro" id="IPR044440">
    <property type="entry name" value="GABAb_receptor_plant_PBP1"/>
</dbReference>
<dbReference type="Gene3D" id="1.10.287.70">
    <property type="match status" value="1"/>
</dbReference>
<keyword evidence="13 15" id="KW-0407">Ion channel</keyword>
<evidence type="ECO:0000256" key="3">
    <source>
        <dbReference type="ARBA" id="ARBA00011095"/>
    </source>
</evidence>
<dbReference type="InterPro" id="IPR019594">
    <property type="entry name" value="Glu/Gly-bd"/>
</dbReference>
<dbReference type="SUPFAM" id="SSF53822">
    <property type="entry name" value="Periplasmic binding protein-like I"/>
    <property type="match status" value="1"/>
</dbReference>
<keyword evidence="7 18" id="KW-1133">Transmembrane helix</keyword>
<feature type="region of interest" description="Disordered" evidence="17">
    <location>
        <begin position="815"/>
        <end position="882"/>
    </location>
</feature>
<dbReference type="CDD" id="cd13686">
    <property type="entry name" value="GluR_Plant"/>
    <property type="match status" value="1"/>
</dbReference>
<feature type="transmembrane region" description="Helical" evidence="18">
    <location>
        <begin position="506"/>
        <end position="528"/>
    </location>
</feature>
<feature type="domain" description="Ionotropic glutamate receptor C-terminal" evidence="19">
    <location>
        <begin position="379"/>
        <end position="730"/>
    </location>
</feature>
<keyword evidence="8 15" id="KW-0406">Ion transport</keyword>
<feature type="transmembrane region" description="Helical" evidence="18">
    <location>
        <begin position="754"/>
        <end position="776"/>
    </location>
</feature>
<evidence type="ECO:0000313" key="21">
    <source>
        <dbReference type="Proteomes" id="UP000652761"/>
    </source>
</evidence>
<organism evidence="20 21">
    <name type="scientific">Colocasia esculenta</name>
    <name type="common">Wild taro</name>
    <name type="synonym">Arum esculentum</name>
    <dbReference type="NCBI Taxonomy" id="4460"/>
    <lineage>
        <taxon>Eukaryota</taxon>
        <taxon>Viridiplantae</taxon>
        <taxon>Streptophyta</taxon>
        <taxon>Embryophyta</taxon>
        <taxon>Tracheophyta</taxon>
        <taxon>Spermatophyta</taxon>
        <taxon>Magnoliopsida</taxon>
        <taxon>Liliopsida</taxon>
        <taxon>Araceae</taxon>
        <taxon>Aroideae</taxon>
        <taxon>Colocasieae</taxon>
        <taxon>Colocasia</taxon>
    </lineage>
</organism>
<evidence type="ECO:0000259" key="19">
    <source>
        <dbReference type="SMART" id="SM00079"/>
    </source>
</evidence>
<keyword evidence="5 18" id="KW-0812">Transmembrane</keyword>
<dbReference type="InterPro" id="IPR017103">
    <property type="entry name" value="Iontropic_Glu_rcpt_pln"/>
</dbReference>
<dbReference type="InterPro" id="IPR001320">
    <property type="entry name" value="Iontro_rcpt_C"/>
</dbReference>
<proteinExistence type="inferred from homology"/>
<dbReference type="EMBL" id="NMUH01008822">
    <property type="protein sequence ID" value="MQM19302.1"/>
    <property type="molecule type" value="Genomic_DNA"/>
</dbReference>
<evidence type="ECO:0000256" key="13">
    <source>
        <dbReference type="ARBA" id="ARBA00023303"/>
    </source>
</evidence>
<dbReference type="GO" id="GO:0015276">
    <property type="term" value="F:ligand-gated monoatomic ion channel activity"/>
    <property type="evidence" value="ECO:0007669"/>
    <property type="project" value="InterPro"/>
</dbReference>
<dbReference type="FunFam" id="1.10.287.70:FF:000037">
    <property type="entry name" value="Glutamate receptor"/>
    <property type="match status" value="1"/>
</dbReference>
<dbReference type="SMART" id="SM00079">
    <property type="entry name" value="PBPe"/>
    <property type="match status" value="1"/>
</dbReference>
<dbReference type="InterPro" id="IPR028082">
    <property type="entry name" value="Peripla_BP_I"/>
</dbReference>
<dbReference type="GO" id="GO:0016020">
    <property type="term" value="C:membrane"/>
    <property type="evidence" value="ECO:0007669"/>
    <property type="project" value="UniProtKB-SubCell"/>
</dbReference>
<dbReference type="CDD" id="cd19990">
    <property type="entry name" value="PBP1_GABAb_receptor_plant"/>
    <property type="match status" value="1"/>
</dbReference>
<reference evidence="20" key="1">
    <citation type="submission" date="2017-07" db="EMBL/GenBank/DDBJ databases">
        <title>Taro Niue Genome Assembly and Annotation.</title>
        <authorList>
            <person name="Atibalentja N."/>
            <person name="Keating K."/>
            <person name="Fields C.J."/>
        </authorList>
    </citation>
    <scope>NUCLEOTIDE SEQUENCE</scope>
    <source>
        <strain evidence="20">Niue_2</strain>
        <tissue evidence="20">Leaf</tissue>
    </source>
</reference>
<comment type="similarity">
    <text evidence="2 15">Belongs to the glutamate-gated ion channel (TC 1.A.10.1) family.</text>
</comment>
<dbReference type="InterPro" id="IPR001828">
    <property type="entry name" value="ANF_lig-bd_rcpt"/>
</dbReference>
<keyword evidence="6" id="KW-0732">Signal</keyword>
<keyword evidence="12 15" id="KW-1071">Ligand-gated ion channel</keyword>
<evidence type="ECO:0000256" key="15">
    <source>
        <dbReference type="PIRNR" id="PIRNR037090"/>
    </source>
</evidence>
<dbReference type="Pfam" id="PF01094">
    <property type="entry name" value="ANF_receptor"/>
    <property type="match status" value="1"/>
</dbReference>
<evidence type="ECO:0000256" key="9">
    <source>
        <dbReference type="ARBA" id="ARBA00023136"/>
    </source>
</evidence>
<evidence type="ECO:0000256" key="10">
    <source>
        <dbReference type="ARBA" id="ARBA00023170"/>
    </source>
</evidence>
<keyword evidence="4 15" id="KW-0813">Transport</keyword>
<keyword evidence="16" id="KW-1015">Disulfide bond</keyword>
<keyword evidence="21" id="KW-1185">Reference proteome</keyword>
<dbReference type="Pfam" id="PF00060">
    <property type="entry name" value="Lig_chan"/>
    <property type="match status" value="1"/>
</dbReference>
<evidence type="ECO:0000256" key="7">
    <source>
        <dbReference type="ARBA" id="ARBA00022989"/>
    </source>
</evidence>
<evidence type="ECO:0000256" key="4">
    <source>
        <dbReference type="ARBA" id="ARBA00022448"/>
    </source>
</evidence>
<accession>A0A843XJ86</accession>
<dbReference type="Gene3D" id="3.40.190.10">
    <property type="entry name" value="Periplasmic binding protein-like II"/>
    <property type="match status" value="2"/>
</dbReference>
<evidence type="ECO:0000313" key="20">
    <source>
        <dbReference type="EMBL" id="MQM19302.1"/>
    </source>
</evidence>
<comment type="caution">
    <text evidence="20">The sequence shown here is derived from an EMBL/GenBank/DDBJ whole genome shotgun (WGS) entry which is preliminary data.</text>
</comment>
<dbReference type="PANTHER" id="PTHR34836">
    <property type="entry name" value="OS06G0188250 PROTEIN"/>
    <property type="match status" value="1"/>
</dbReference>
<feature type="transmembrane region" description="Helical" evidence="18">
    <location>
        <begin position="570"/>
        <end position="594"/>
    </location>
</feature>
<evidence type="ECO:0000256" key="8">
    <source>
        <dbReference type="ARBA" id="ARBA00023065"/>
    </source>
</evidence>
<dbReference type="PIRSF" id="PIRSF037090">
    <property type="entry name" value="Iontro_Glu-like_rcpt_pln"/>
    <property type="match status" value="1"/>
</dbReference>
<sequence length="882" mass="97743">MPVVVALDLLKNVQVQAIIGPLTSSQAEFVLNLGSRSHVPIVSFSATSPSLSPAHSPYFVRAALNDSSQVTCIAALLDLFGWKQVVPIYEDTGYGTGIVPYLVDAFQEISTRIPYRSVIQSSASDDQIRAELYKLKTMSTRVFVVHMSSALGSRLFLHANEVGMMEEGYVWLITDGLTNLLDAMDPSVLESMQGVLGVRSYVPRSSRLSNFTAKWRAKFRQENPEAGAAEPSLFSLWAYDTIWALAMAAERVKNPGTNFQVIQGGNNSTELGSLGVSQTGPKLLRAIMDTRFRGLSGDFLLVDGQLQSSTFQIVNVNGKGGREVAFWTPANGISRKLVKDPRRNNTQRRPSPVDVGPIIWPGEARAVPKGWETPTGEKKLRVGVPVKDGFKEFVDVERDPITNQTSIGGYCIEVFDAVMNRLPYAVPYEYVPFPDETTGQSTGSYDELIRQVAEQKYDAVVGDTTILGYRSSEVDFTLPFTESGWSMVVRVKENRRKNAWIFVKPWTTGLWVVCFAFFLFTGFVVWMIEHRINPAFRGPPAQQFGTIFYFAFSTMVFSQKETIVSNFSRFVVIVWVFVVLILQSSFTASLASLLTVQQLEPSVTDIGQLLRNGDNVGYQEGSFIGRHLGSFGFDDKKIISYKTTDQYAEALSKGSSNGGVSAIFDEIPYIKVFLSQFCADYTMAGPTYKTDGFGFVFPRGSPLVPDISRGILNVTEGEEMTRMEKKWFQERASCPSQDNKLMSSTGLTLKSFEGLFFITGGVSVLALLLFLAIFFYENRHELETTTSEDSIWKRAAARLVAWGKHYDKKDLSSHTFRKDDERRSSSTVYPEVAGDASPARTSVPQSPVSTSVHSDRGNGSQPAGEDMFSRDMDGPQAQSDEP</sequence>
<gene>
    <name evidence="20" type="ORF">Taro_052303</name>
</gene>
<evidence type="ECO:0000256" key="11">
    <source>
        <dbReference type="ARBA" id="ARBA00023180"/>
    </source>
</evidence>
<dbReference type="FunFam" id="3.40.50.2300:FF:000195">
    <property type="entry name" value="Glutamate receptor"/>
    <property type="match status" value="1"/>
</dbReference>
<keyword evidence="10 15" id="KW-0675">Receptor</keyword>
<dbReference type="Gene3D" id="3.40.50.2300">
    <property type="match status" value="3"/>
</dbReference>
<dbReference type="OrthoDB" id="5984008at2759"/>
<evidence type="ECO:0000256" key="1">
    <source>
        <dbReference type="ARBA" id="ARBA00004141"/>
    </source>
</evidence>
<evidence type="ECO:0000256" key="17">
    <source>
        <dbReference type="SAM" id="MobiDB-lite"/>
    </source>
</evidence>
<dbReference type="Proteomes" id="UP000652761">
    <property type="component" value="Unassembled WGS sequence"/>
</dbReference>
<evidence type="ECO:0000256" key="5">
    <source>
        <dbReference type="ARBA" id="ARBA00022692"/>
    </source>
</evidence>
<comment type="function">
    <text evidence="14">Glutamate-gated receptor that probably acts as a non-selective cation channel. May be involved in light-signal transduction and calcium homeostasis via the regulation of calcium influx into cells.</text>
</comment>
<dbReference type="Pfam" id="PF10613">
    <property type="entry name" value="Lig_chan-Glu_bd"/>
    <property type="match status" value="1"/>
</dbReference>
<evidence type="ECO:0000256" key="6">
    <source>
        <dbReference type="ARBA" id="ARBA00022729"/>
    </source>
</evidence>
<feature type="transmembrane region" description="Helical" evidence="18">
    <location>
        <begin position="540"/>
        <end position="558"/>
    </location>
</feature>
<name>A0A843XJ86_COLES</name>
<comment type="subcellular location">
    <subcellularLocation>
        <location evidence="1">Membrane</location>
        <topology evidence="1">Multi-pass membrane protein</topology>
    </subcellularLocation>
</comment>
<dbReference type="FunFam" id="3.40.50.2300:FF:000169">
    <property type="entry name" value="Glutamate receptor"/>
    <property type="match status" value="1"/>
</dbReference>
<protein>
    <recommendedName>
        <fullName evidence="15">Glutamate receptor</fullName>
    </recommendedName>
</protein>
<dbReference type="FunFam" id="3.40.190.10:FF:000103">
    <property type="entry name" value="Glutamate receptor"/>
    <property type="match status" value="1"/>
</dbReference>
<feature type="disulfide bond" evidence="16">
    <location>
        <begin position="678"/>
        <end position="734"/>
    </location>
</feature>
<dbReference type="PANTHER" id="PTHR34836:SF1">
    <property type="entry name" value="OS09G0428600 PROTEIN"/>
    <property type="match status" value="1"/>
</dbReference>
<dbReference type="InterPro" id="IPR015683">
    <property type="entry name" value="Ionotropic_Glu_rcpt"/>
</dbReference>
<feature type="compositionally biased region" description="Low complexity" evidence="17">
    <location>
        <begin position="841"/>
        <end position="852"/>
    </location>
</feature>
<evidence type="ECO:0000256" key="14">
    <source>
        <dbReference type="ARBA" id="ARBA00049638"/>
    </source>
</evidence>
<evidence type="ECO:0000256" key="12">
    <source>
        <dbReference type="ARBA" id="ARBA00023286"/>
    </source>
</evidence>
<dbReference type="FunFam" id="3.40.190.10:FF:000195">
    <property type="entry name" value="Glutamate receptor 2.7"/>
    <property type="match status" value="1"/>
</dbReference>
<evidence type="ECO:0000256" key="2">
    <source>
        <dbReference type="ARBA" id="ARBA00008685"/>
    </source>
</evidence>
<keyword evidence="11" id="KW-0325">Glycoprotein</keyword>
<keyword evidence="9 15" id="KW-0472">Membrane</keyword>
<comment type="function">
    <text evidence="15">Glutamate-gated receptor that probably acts as non-selective cation channel.</text>
</comment>
<evidence type="ECO:0000256" key="18">
    <source>
        <dbReference type="SAM" id="Phobius"/>
    </source>
</evidence>
<dbReference type="SUPFAM" id="SSF53850">
    <property type="entry name" value="Periplasmic binding protein-like II"/>
    <property type="match status" value="1"/>
</dbReference>
<feature type="compositionally biased region" description="Basic and acidic residues" evidence="17">
    <location>
        <begin position="815"/>
        <end position="824"/>
    </location>
</feature>
<dbReference type="AlphaFoldDB" id="A0A843XJ86"/>
<comment type="subunit">
    <text evidence="3">May form heteromers.</text>
</comment>